<keyword evidence="3" id="KW-1185">Reference proteome</keyword>
<dbReference type="Gene3D" id="3.40.630.30">
    <property type="match status" value="1"/>
</dbReference>
<evidence type="ECO:0000313" key="2">
    <source>
        <dbReference type="EMBL" id="MBB5889227.1"/>
    </source>
</evidence>
<proteinExistence type="predicted"/>
<dbReference type="InterPro" id="IPR000182">
    <property type="entry name" value="GNAT_dom"/>
</dbReference>
<dbReference type="EMBL" id="JACHIR010000001">
    <property type="protein sequence ID" value="MBB5889227.1"/>
    <property type="molecule type" value="Genomic_DNA"/>
</dbReference>
<dbReference type="Pfam" id="PF13302">
    <property type="entry name" value="Acetyltransf_3"/>
    <property type="match status" value="1"/>
</dbReference>
<organism evidence="2 3">
    <name type="scientific">Kutzneria kofuensis</name>
    <dbReference type="NCBI Taxonomy" id="103725"/>
    <lineage>
        <taxon>Bacteria</taxon>
        <taxon>Bacillati</taxon>
        <taxon>Actinomycetota</taxon>
        <taxon>Actinomycetes</taxon>
        <taxon>Pseudonocardiales</taxon>
        <taxon>Pseudonocardiaceae</taxon>
        <taxon>Kutzneria</taxon>
    </lineage>
</organism>
<dbReference type="RefSeq" id="WP_184857972.1">
    <property type="nucleotide sequence ID" value="NZ_JACHIR010000001.1"/>
</dbReference>
<keyword evidence="2" id="KW-0808">Transferase</keyword>
<evidence type="ECO:0000313" key="3">
    <source>
        <dbReference type="Proteomes" id="UP000585638"/>
    </source>
</evidence>
<comment type="caution">
    <text evidence="2">The sequence shown here is derived from an EMBL/GenBank/DDBJ whole genome shotgun (WGS) entry which is preliminary data.</text>
</comment>
<dbReference type="PROSITE" id="PS51186">
    <property type="entry name" value="GNAT"/>
    <property type="match status" value="1"/>
</dbReference>
<dbReference type="GO" id="GO:0016747">
    <property type="term" value="F:acyltransferase activity, transferring groups other than amino-acyl groups"/>
    <property type="evidence" value="ECO:0007669"/>
    <property type="project" value="InterPro"/>
</dbReference>
<feature type="domain" description="N-acetyltransferase" evidence="1">
    <location>
        <begin position="15"/>
        <end position="180"/>
    </location>
</feature>
<dbReference type="InterPro" id="IPR016181">
    <property type="entry name" value="Acyl_CoA_acyltransferase"/>
</dbReference>
<protein>
    <submittedName>
        <fullName evidence="2">RimJ/RimL family protein N-acetyltransferase</fullName>
    </submittedName>
</protein>
<sequence length="198" mass="21996">MPNFREKPVLAGESVLLRPVIADDAVAMLEVLADGDVLRLTGSHGTLSPDDLEPMRQWYGSRADHEDRLDLAAVDRATGKYVGEVVLNELDVNNNSCSFRIALGAPGQNRGLGTEATRLVLGYAFERVGLHRISLEVYSFNPRARRVYEKVGFQHEGVLRDALLWEGERFDAHVMSILAPEWAEHRGYPEAVASREAV</sequence>
<gene>
    <name evidence="2" type="ORF">BJ998_000423</name>
</gene>
<reference evidence="2 3" key="1">
    <citation type="submission" date="2020-08" db="EMBL/GenBank/DDBJ databases">
        <title>Sequencing the genomes of 1000 actinobacteria strains.</title>
        <authorList>
            <person name="Klenk H.-P."/>
        </authorList>
    </citation>
    <scope>NUCLEOTIDE SEQUENCE [LARGE SCALE GENOMIC DNA]</scope>
    <source>
        <strain evidence="2 3">DSM 43851</strain>
    </source>
</reference>
<dbReference type="Proteomes" id="UP000585638">
    <property type="component" value="Unassembled WGS sequence"/>
</dbReference>
<evidence type="ECO:0000259" key="1">
    <source>
        <dbReference type="PROSITE" id="PS51186"/>
    </source>
</evidence>
<name>A0A7W9KAX9_9PSEU</name>
<dbReference type="SUPFAM" id="SSF55729">
    <property type="entry name" value="Acyl-CoA N-acyltransferases (Nat)"/>
    <property type="match status" value="1"/>
</dbReference>
<dbReference type="PANTHER" id="PTHR43610">
    <property type="entry name" value="BLL6696 PROTEIN"/>
    <property type="match status" value="1"/>
</dbReference>
<dbReference type="PANTHER" id="PTHR43610:SF1">
    <property type="entry name" value="N-ACETYLTRANSFERASE DOMAIN-CONTAINING PROTEIN"/>
    <property type="match status" value="1"/>
</dbReference>
<accession>A0A7W9KAX9</accession>
<dbReference type="AlphaFoldDB" id="A0A7W9KAX9"/>